<comment type="caution">
    <text evidence="1">The sequence shown here is derived from an EMBL/GenBank/DDBJ whole genome shotgun (WGS) entry which is preliminary data.</text>
</comment>
<reference evidence="1" key="1">
    <citation type="submission" date="2021-01" db="EMBL/GenBank/DDBJ databases">
        <title>Adiantum capillus-veneris genome.</title>
        <authorList>
            <person name="Fang Y."/>
            <person name="Liao Q."/>
        </authorList>
    </citation>
    <scope>NUCLEOTIDE SEQUENCE</scope>
    <source>
        <strain evidence="1">H3</strain>
        <tissue evidence="1">Leaf</tissue>
    </source>
</reference>
<dbReference type="Proteomes" id="UP000886520">
    <property type="component" value="Chromosome 16"/>
</dbReference>
<evidence type="ECO:0000313" key="2">
    <source>
        <dbReference type="Proteomes" id="UP000886520"/>
    </source>
</evidence>
<keyword evidence="2" id="KW-1185">Reference proteome</keyword>
<dbReference type="AlphaFoldDB" id="A0A9D4ZC79"/>
<sequence length="94" mass="10404">MVRSLEAKDGVVIGRELVEAVDLHERLQLVASTKEYDADCSELASCCSLRDEEDVLAKLKTKSTGCTSDEGNRLVIFNIEVGFIVFNHNGFVRV</sequence>
<evidence type="ECO:0000313" key="1">
    <source>
        <dbReference type="EMBL" id="KAI5068647.1"/>
    </source>
</evidence>
<organism evidence="1 2">
    <name type="scientific">Adiantum capillus-veneris</name>
    <name type="common">Maidenhair fern</name>
    <dbReference type="NCBI Taxonomy" id="13818"/>
    <lineage>
        <taxon>Eukaryota</taxon>
        <taxon>Viridiplantae</taxon>
        <taxon>Streptophyta</taxon>
        <taxon>Embryophyta</taxon>
        <taxon>Tracheophyta</taxon>
        <taxon>Polypodiopsida</taxon>
        <taxon>Polypodiidae</taxon>
        <taxon>Polypodiales</taxon>
        <taxon>Pteridineae</taxon>
        <taxon>Pteridaceae</taxon>
        <taxon>Vittarioideae</taxon>
        <taxon>Adiantum</taxon>
    </lineage>
</organism>
<dbReference type="EMBL" id="JABFUD020000016">
    <property type="protein sequence ID" value="KAI5068647.1"/>
    <property type="molecule type" value="Genomic_DNA"/>
</dbReference>
<accession>A0A9D4ZC79</accession>
<gene>
    <name evidence="1" type="ORF">GOP47_0016992</name>
</gene>
<name>A0A9D4ZC79_ADICA</name>
<protein>
    <submittedName>
        <fullName evidence="1">Uncharacterized protein</fullName>
    </submittedName>
</protein>
<proteinExistence type="predicted"/>